<dbReference type="EMBL" id="GL871132">
    <property type="protein sequence ID" value="EGC33656.1"/>
    <property type="molecule type" value="Genomic_DNA"/>
</dbReference>
<dbReference type="Pfam" id="PF00149">
    <property type="entry name" value="Metallophos"/>
    <property type="match status" value="1"/>
</dbReference>
<reference evidence="3" key="1">
    <citation type="journal article" date="2011" name="Genome Biol.">
        <title>Comparative genomics of the social amoebae Dictyostelium discoideum and Dictyostelium purpureum.</title>
        <authorList>
            <consortium name="US DOE Joint Genome Institute (JGI-PGF)"/>
            <person name="Sucgang R."/>
            <person name="Kuo A."/>
            <person name="Tian X."/>
            <person name="Salerno W."/>
            <person name="Parikh A."/>
            <person name="Feasley C.L."/>
            <person name="Dalin E."/>
            <person name="Tu H."/>
            <person name="Huang E."/>
            <person name="Barry K."/>
            <person name="Lindquist E."/>
            <person name="Shapiro H."/>
            <person name="Bruce D."/>
            <person name="Schmutz J."/>
            <person name="Salamov A."/>
            <person name="Fey P."/>
            <person name="Gaudet P."/>
            <person name="Anjard C."/>
            <person name="Babu M.M."/>
            <person name="Basu S."/>
            <person name="Bushmanova Y."/>
            <person name="van der Wel H."/>
            <person name="Katoh-Kurasawa M."/>
            <person name="Dinh C."/>
            <person name="Coutinho P.M."/>
            <person name="Saito T."/>
            <person name="Elias M."/>
            <person name="Schaap P."/>
            <person name="Kay R.R."/>
            <person name="Henrissat B."/>
            <person name="Eichinger L."/>
            <person name="Rivero F."/>
            <person name="Putnam N.H."/>
            <person name="West C.M."/>
            <person name="Loomis W.F."/>
            <person name="Chisholm R.L."/>
            <person name="Shaulsky G."/>
            <person name="Strassmann J.E."/>
            <person name="Queller D.C."/>
            <person name="Kuspa A."/>
            <person name="Grigoriev I.V."/>
        </authorList>
    </citation>
    <scope>NUCLEOTIDE SEQUENCE [LARGE SCALE GENOMIC DNA]</scope>
    <source>
        <strain evidence="3">QSDP1</strain>
    </source>
</reference>
<gene>
    <name evidence="2" type="ORF">DICPUDRAFT_154278</name>
</gene>
<evidence type="ECO:0000313" key="2">
    <source>
        <dbReference type="EMBL" id="EGC33656.1"/>
    </source>
</evidence>
<dbReference type="PANTHER" id="PTHR31302:SF0">
    <property type="entry name" value="TRANSMEMBRANE PROTEIN WITH METALLOPHOSPHOESTERASE DOMAIN"/>
    <property type="match status" value="1"/>
</dbReference>
<dbReference type="InterPro" id="IPR029052">
    <property type="entry name" value="Metallo-depent_PP-like"/>
</dbReference>
<sequence length="308" mass="35504">MIKKLFLYFKLSVFYIIKNFVLRFFSQNLKIEKLTVQINKEVCELEEPITIVQLSDIHYDFNPLRINDTFLNKIINITNSYNPDLVLITGDLIDRDPLPITDLYRKHLSHLKSKLGVYSILGNHDYKGGEQAPIIIKNALKNTNVNLMENEIVYPSDQIQLIGFDSYAKRDNNKLSNVYNEIKSGKGKVRIALLHNPDHVVQLQENNLNLDLVLSGHTHGGQICLPTGVPLMPYFEKFLKKMPKPIRNIKYPGKKTLKNWKFGKGYHTVYGNDKDNSKIQIYINRGLGTHPPIRLFCDPEITLITIKN</sequence>
<dbReference type="STRING" id="5786.F0ZQX4"/>
<feature type="domain" description="Calcineurin-like phosphoesterase" evidence="1">
    <location>
        <begin position="50"/>
        <end position="220"/>
    </location>
</feature>
<organism evidence="2 3">
    <name type="scientific">Dictyostelium purpureum</name>
    <name type="common">Slime mold</name>
    <dbReference type="NCBI Taxonomy" id="5786"/>
    <lineage>
        <taxon>Eukaryota</taxon>
        <taxon>Amoebozoa</taxon>
        <taxon>Evosea</taxon>
        <taxon>Eumycetozoa</taxon>
        <taxon>Dictyostelia</taxon>
        <taxon>Dictyosteliales</taxon>
        <taxon>Dictyosteliaceae</taxon>
        <taxon>Dictyostelium</taxon>
    </lineage>
</organism>
<dbReference type="InterPro" id="IPR051158">
    <property type="entry name" value="Metallophosphoesterase_sf"/>
</dbReference>
<dbReference type="PANTHER" id="PTHR31302">
    <property type="entry name" value="TRANSMEMBRANE PROTEIN WITH METALLOPHOSPHOESTERASE DOMAIN-RELATED"/>
    <property type="match status" value="1"/>
</dbReference>
<dbReference type="GO" id="GO:0016787">
    <property type="term" value="F:hydrolase activity"/>
    <property type="evidence" value="ECO:0007669"/>
    <property type="project" value="InterPro"/>
</dbReference>
<dbReference type="Gene3D" id="3.60.21.10">
    <property type="match status" value="1"/>
</dbReference>
<dbReference type="OMA" id="MGKLVRM"/>
<evidence type="ECO:0000313" key="3">
    <source>
        <dbReference type="Proteomes" id="UP000001064"/>
    </source>
</evidence>
<dbReference type="Proteomes" id="UP000001064">
    <property type="component" value="Unassembled WGS sequence"/>
</dbReference>
<dbReference type="InterPro" id="IPR004843">
    <property type="entry name" value="Calcineurin-like_PHP"/>
</dbReference>
<proteinExistence type="predicted"/>
<dbReference type="FunFam" id="3.60.21.10:FF:000118">
    <property type="entry name" value="Calcineurin-like phosphoesterase family protein"/>
    <property type="match status" value="1"/>
</dbReference>
<dbReference type="CDD" id="cd07385">
    <property type="entry name" value="MPP_YkuE_C"/>
    <property type="match status" value="1"/>
</dbReference>
<name>F0ZQX4_DICPU</name>
<dbReference type="eggNOG" id="ENOG502RBA5">
    <property type="taxonomic scope" value="Eukaryota"/>
</dbReference>
<dbReference type="KEGG" id="dpp:DICPUDRAFT_154278"/>
<dbReference type="AlphaFoldDB" id="F0ZQX4"/>
<dbReference type="RefSeq" id="XP_003289826.1">
    <property type="nucleotide sequence ID" value="XM_003289778.1"/>
</dbReference>
<dbReference type="OrthoDB" id="783096at2759"/>
<dbReference type="SUPFAM" id="SSF56300">
    <property type="entry name" value="Metallo-dependent phosphatases"/>
    <property type="match status" value="1"/>
</dbReference>
<keyword evidence="3" id="KW-1185">Reference proteome</keyword>
<dbReference type="InParanoid" id="F0ZQX4"/>
<evidence type="ECO:0000259" key="1">
    <source>
        <dbReference type="Pfam" id="PF00149"/>
    </source>
</evidence>
<accession>F0ZQX4</accession>
<protein>
    <recommendedName>
        <fullName evidence="1">Calcineurin-like phosphoesterase domain-containing protein</fullName>
    </recommendedName>
</protein>
<dbReference type="VEuPathDB" id="AmoebaDB:DICPUDRAFT_154278"/>
<dbReference type="GeneID" id="10503244"/>